<gene>
    <name evidence="2" type="ORF">NP493_1025g01033</name>
</gene>
<protein>
    <recommendedName>
        <fullName evidence="1">FAST kinase-like protein subdomain 2 domain-containing protein</fullName>
    </recommendedName>
</protein>
<proteinExistence type="predicted"/>
<organism evidence="2 3">
    <name type="scientific">Ridgeia piscesae</name>
    <name type="common">Tubeworm</name>
    <dbReference type="NCBI Taxonomy" id="27915"/>
    <lineage>
        <taxon>Eukaryota</taxon>
        <taxon>Metazoa</taxon>
        <taxon>Spiralia</taxon>
        <taxon>Lophotrochozoa</taxon>
        <taxon>Annelida</taxon>
        <taxon>Polychaeta</taxon>
        <taxon>Sedentaria</taxon>
        <taxon>Canalipalpata</taxon>
        <taxon>Sabellida</taxon>
        <taxon>Siboglinidae</taxon>
        <taxon>Ridgeia</taxon>
    </lineage>
</organism>
<keyword evidence="3" id="KW-1185">Reference proteome</keyword>
<evidence type="ECO:0000313" key="3">
    <source>
        <dbReference type="Proteomes" id="UP001209878"/>
    </source>
</evidence>
<comment type="caution">
    <text evidence="2">The sequence shown here is derived from an EMBL/GenBank/DDBJ whole genome shotgun (WGS) entry which is preliminary data.</text>
</comment>
<name>A0AAD9KIB3_RIDPI</name>
<dbReference type="EMBL" id="JAODUO010001024">
    <property type="protein sequence ID" value="KAK2171807.1"/>
    <property type="molecule type" value="Genomic_DNA"/>
</dbReference>
<dbReference type="AlphaFoldDB" id="A0AAD9KIB3"/>
<evidence type="ECO:0000259" key="1">
    <source>
        <dbReference type="Pfam" id="PF08368"/>
    </source>
</evidence>
<feature type="domain" description="FAST kinase-like protein subdomain 2" evidence="1">
    <location>
        <begin position="745"/>
        <end position="819"/>
    </location>
</feature>
<dbReference type="InterPro" id="IPR013579">
    <property type="entry name" value="FAST_2"/>
</dbReference>
<dbReference type="Pfam" id="PF08368">
    <property type="entry name" value="FAST_2"/>
    <property type="match status" value="1"/>
</dbReference>
<accession>A0AAD9KIB3</accession>
<reference evidence="2" key="1">
    <citation type="journal article" date="2023" name="Mol. Biol. Evol.">
        <title>Third-Generation Sequencing Reveals the Adaptive Role of the Epigenome in Three Deep-Sea Polychaetes.</title>
        <authorList>
            <person name="Perez M."/>
            <person name="Aroh O."/>
            <person name="Sun Y."/>
            <person name="Lan Y."/>
            <person name="Juniper S.K."/>
            <person name="Young C.R."/>
            <person name="Angers B."/>
            <person name="Qian P.Y."/>
        </authorList>
    </citation>
    <scope>NUCLEOTIDE SEQUENCE</scope>
    <source>
        <strain evidence="2">R07B-5</strain>
    </source>
</reference>
<evidence type="ECO:0000313" key="2">
    <source>
        <dbReference type="EMBL" id="KAK2171807.1"/>
    </source>
</evidence>
<sequence length="833" mass="95560">MLGKFHNLPKLARRSATTATTVYDQLTIRATALRSHGRVSTIYRCHTSMVGSPTKHCRMLHKNSAKFSWTALDVCCRLDDDLKCLEPGYNVLDQVRNMADQQCFQAGCVPLMLERLVQTSYASLVDNFEWLQRNMNIAYIQLLLSGNLETIMAPIQEHTNFPHLVELIIKGHESFTNLELVNSLVALLYLATPQDQPVVTTLLMQCRKRIPSFDLPSLAAMSIVVKTLPGIDPLSSRQLVQRQKTLLSDADHVWTTTDLVAHCQLMLNMILFSSPDHLLRSARSLERILLTLNIEAEPDNLGTYVRAAQKIFTYHTSDKVNARNVLATISKACHTVAGQLEAHHIAEICHALRKARCYDSHVAAVMEKRAYELLLATDCKLRDISNLFYALTRRTSSNIKSAFEEALLGALNRTDVDVVILSNLADSLGSIGQVNRELLLSIHQLVANKADHIVAYMSRYQKIVRFLIRKRFRNKEHEFLLKEKLLDYVNKREGLYMYSMPFIAAFILPTSYDTLPEKFYRKLLQSIPRWSAGELYRLAVGLNSMRQPMTGQLRRQVSMIQNYLYQNIAECVSSISSYDQLYQLTLGLAVQNRNHDPSLTERLMRMYLSFSRDLNDVSLTKTAQVFSALSFHLPRVYEDMVQMVLRKHKGLDFEKIILVLNAVAQVGYQPKQMEEFVSEVLMPACARLREENKLTELLAVMKNLSQLQVFPLEQLTDIFQLNFLEDMDQYMEDVPQQRRNVEHAMMVLNRDVVLECPQLDVPWFHEAYCKENAIQEPRTTASASSRFRDEIESCLVDYLGGKDYLTRWVYSPYYHVINFRSLVRVLAAAIHKK</sequence>
<dbReference type="Proteomes" id="UP001209878">
    <property type="component" value="Unassembled WGS sequence"/>
</dbReference>